<protein>
    <submittedName>
        <fullName evidence="1">Uncharacterized protein</fullName>
    </submittedName>
</protein>
<reference evidence="1 2" key="1">
    <citation type="journal article" date="2020" name="Microorganisms">
        <title>Reliable Identification of Environmental Pseudomonas Isolates Using the rpoD Gene.</title>
        <authorList>
            <consortium name="The Broad Institute Genome Sequencing Platform"/>
            <person name="Girard L."/>
            <person name="Lood C."/>
            <person name="Rokni-Zadeh H."/>
            <person name="van Noort V."/>
            <person name="Lavigne R."/>
            <person name="De Mot R."/>
        </authorList>
    </citation>
    <scope>NUCLEOTIDE SEQUENCE [LARGE SCALE GENOMIC DNA]</scope>
    <source>
        <strain evidence="1 2">RW8P3</strain>
    </source>
</reference>
<proteinExistence type="predicted"/>
<dbReference type="RefSeq" id="WP_186684794.1">
    <property type="nucleotide sequence ID" value="NZ_CP077093.1"/>
</dbReference>
<evidence type="ECO:0000313" key="2">
    <source>
        <dbReference type="Proteomes" id="UP000634530"/>
    </source>
</evidence>
<accession>A0A9E6PGL9</accession>
<reference evidence="1 2" key="2">
    <citation type="journal article" date="2021" name="Microorganisms">
        <title>The Ever-Expanding Pseudomonas Genus: Description of 43 New Species and Partition of the Pseudomonas putida Group.</title>
        <authorList>
            <person name="Girard L."/>
            <person name="Lood C."/>
            <person name="Hofte M."/>
            <person name="Vandamme P."/>
            <person name="Rokni-Zadeh H."/>
            <person name="van Noort V."/>
            <person name="Lavigne R."/>
            <person name="De Mot R."/>
        </authorList>
    </citation>
    <scope>NUCLEOTIDE SEQUENCE [LARGE SCALE GENOMIC DNA]</scope>
    <source>
        <strain evidence="1 2">RW8P3</strain>
    </source>
</reference>
<dbReference type="Gene3D" id="3.40.390.10">
    <property type="entry name" value="Collagenase (Catalytic Domain)"/>
    <property type="match status" value="1"/>
</dbReference>
<dbReference type="AlphaFoldDB" id="A0A9E6PGL9"/>
<gene>
    <name evidence="1" type="ORF">HU752_018030</name>
</gene>
<dbReference type="InterPro" id="IPR024079">
    <property type="entry name" value="MetalloPept_cat_dom_sf"/>
</dbReference>
<sequence>MKMLDHCLDRQAIREEMRVQASGMGNIRQLYPNRARMIGHAHRQAVDYLNEGLRNLDRLFTGNRLDDKRRRYLESFLDIPQVTQNTVRKLKFRLGLMLGELLKPSLAPSNSSRYVVGTGRRPDHSNQAFTLQGRHDGNIYLTERFFEPHLDAYLPIRPRTFDAYGHHMATVLLHEISHITLDTLDFAYLNPSHPFIDLIDTSTLEGRRRHEVLDELQNHAFSTTTPANELFKLVDEYDYRWYDVEGDLKRRVLSLSGARDLDDARQIFLSAPDKRTDILLSNADSLSLLITHLGRPVEFQPFD</sequence>
<name>A0A9E6PGL9_9PSED</name>
<keyword evidence="2" id="KW-1185">Reference proteome</keyword>
<dbReference type="Proteomes" id="UP000634530">
    <property type="component" value="Chromosome"/>
</dbReference>
<dbReference type="EMBL" id="CP077093">
    <property type="protein sequence ID" value="QXI25870.1"/>
    <property type="molecule type" value="Genomic_DNA"/>
</dbReference>
<dbReference type="GO" id="GO:0008237">
    <property type="term" value="F:metallopeptidase activity"/>
    <property type="evidence" value="ECO:0007669"/>
    <property type="project" value="InterPro"/>
</dbReference>
<dbReference type="KEGG" id="pvw:HU752_018030"/>
<evidence type="ECO:0000313" key="1">
    <source>
        <dbReference type="EMBL" id="QXI25870.1"/>
    </source>
</evidence>
<organism evidence="1 2">
    <name type="scientific">Pseudomonas vanderleydeniana</name>
    <dbReference type="NCBI Taxonomy" id="2745495"/>
    <lineage>
        <taxon>Bacteria</taxon>
        <taxon>Pseudomonadati</taxon>
        <taxon>Pseudomonadota</taxon>
        <taxon>Gammaproteobacteria</taxon>
        <taxon>Pseudomonadales</taxon>
        <taxon>Pseudomonadaceae</taxon>
        <taxon>Pseudomonas</taxon>
    </lineage>
</organism>